<reference evidence="1" key="1">
    <citation type="journal article" date="2019" name="Sci. Rep.">
        <title>Draft genome of Tanacetum cinerariifolium, the natural source of mosquito coil.</title>
        <authorList>
            <person name="Yamashiro T."/>
            <person name="Shiraishi A."/>
            <person name="Satake H."/>
            <person name="Nakayama K."/>
        </authorList>
    </citation>
    <scope>NUCLEOTIDE SEQUENCE</scope>
</reference>
<dbReference type="AlphaFoldDB" id="A0A699TBU9"/>
<evidence type="ECO:0000313" key="1">
    <source>
        <dbReference type="EMBL" id="GFD07003.1"/>
    </source>
</evidence>
<feature type="non-terminal residue" evidence="1">
    <location>
        <position position="119"/>
    </location>
</feature>
<proteinExistence type="predicted"/>
<organism evidence="1">
    <name type="scientific">Tanacetum cinerariifolium</name>
    <name type="common">Dalmatian daisy</name>
    <name type="synonym">Chrysanthemum cinerariifolium</name>
    <dbReference type="NCBI Taxonomy" id="118510"/>
    <lineage>
        <taxon>Eukaryota</taxon>
        <taxon>Viridiplantae</taxon>
        <taxon>Streptophyta</taxon>
        <taxon>Embryophyta</taxon>
        <taxon>Tracheophyta</taxon>
        <taxon>Spermatophyta</taxon>
        <taxon>Magnoliopsida</taxon>
        <taxon>eudicotyledons</taxon>
        <taxon>Gunneridae</taxon>
        <taxon>Pentapetalae</taxon>
        <taxon>asterids</taxon>
        <taxon>campanulids</taxon>
        <taxon>Asterales</taxon>
        <taxon>Asteraceae</taxon>
        <taxon>Asteroideae</taxon>
        <taxon>Anthemideae</taxon>
        <taxon>Anthemidinae</taxon>
        <taxon>Tanacetum</taxon>
    </lineage>
</organism>
<protein>
    <submittedName>
        <fullName evidence="1">Uncharacterized protein</fullName>
    </submittedName>
</protein>
<sequence>MERPETCLSLRAEPSNSTCSARPFGGDCVAALAKTTYLHPAPYKSLRACKSAIISNIITPLSSVEPSTVPLGCEVQLVLKRYCGRLIPFLYKLSPLNLRNDTYRARVAAATAGSVASWA</sequence>
<comment type="caution">
    <text evidence="1">The sequence shown here is derived from an EMBL/GenBank/DDBJ whole genome shotgun (WGS) entry which is preliminary data.</text>
</comment>
<dbReference type="EMBL" id="BKCJ011228692">
    <property type="protein sequence ID" value="GFD07003.1"/>
    <property type="molecule type" value="Genomic_DNA"/>
</dbReference>
<gene>
    <name evidence="1" type="ORF">Tci_878972</name>
</gene>
<name>A0A699TBU9_TANCI</name>
<accession>A0A699TBU9</accession>